<dbReference type="Proteomes" id="UP001482620">
    <property type="component" value="Unassembled WGS sequence"/>
</dbReference>
<dbReference type="PRINTS" id="PR00463">
    <property type="entry name" value="EP450I"/>
</dbReference>
<evidence type="ECO:0000256" key="1">
    <source>
        <dbReference type="ARBA" id="ARBA00001971"/>
    </source>
</evidence>
<dbReference type="PANTHER" id="PTHR24300:SF301">
    <property type="entry name" value="CYP2J25 PROTEIN-RELATED"/>
    <property type="match status" value="1"/>
</dbReference>
<evidence type="ECO:0000313" key="5">
    <source>
        <dbReference type="EMBL" id="MEQ2253998.1"/>
    </source>
</evidence>
<dbReference type="InterPro" id="IPR050182">
    <property type="entry name" value="Cytochrome_P450_fam2"/>
</dbReference>
<dbReference type="InterPro" id="IPR036396">
    <property type="entry name" value="Cyt_P450_sf"/>
</dbReference>
<dbReference type="PANTHER" id="PTHR24300">
    <property type="entry name" value="CYTOCHROME P450 508A4-RELATED"/>
    <property type="match status" value="1"/>
</dbReference>
<organism evidence="5 6">
    <name type="scientific">Ilyodon furcidens</name>
    <name type="common">goldbreast splitfin</name>
    <dbReference type="NCBI Taxonomy" id="33524"/>
    <lineage>
        <taxon>Eukaryota</taxon>
        <taxon>Metazoa</taxon>
        <taxon>Chordata</taxon>
        <taxon>Craniata</taxon>
        <taxon>Vertebrata</taxon>
        <taxon>Euteleostomi</taxon>
        <taxon>Actinopterygii</taxon>
        <taxon>Neopterygii</taxon>
        <taxon>Teleostei</taxon>
        <taxon>Neoteleostei</taxon>
        <taxon>Acanthomorphata</taxon>
        <taxon>Ovalentaria</taxon>
        <taxon>Atherinomorphae</taxon>
        <taxon>Cyprinodontiformes</taxon>
        <taxon>Goodeidae</taxon>
        <taxon>Ilyodon</taxon>
    </lineage>
</organism>
<evidence type="ECO:0000313" key="6">
    <source>
        <dbReference type="Proteomes" id="UP001482620"/>
    </source>
</evidence>
<gene>
    <name evidence="5" type="ORF">ILYODFUR_038381</name>
</gene>
<dbReference type="EMBL" id="JAHRIQ010102126">
    <property type="protein sequence ID" value="MEQ2253998.1"/>
    <property type="molecule type" value="Genomic_DNA"/>
</dbReference>
<proteinExistence type="inferred from homology"/>
<keyword evidence="3" id="KW-0479">Metal-binding</keyword>
<protein>
    <submittedName>
        <fullName evidence="5">Uncharacterized protein</fullName>
    </submittedName>
</protein>
<dbReference type="Gene3D" id="1.10.630.10">
    <property type="entry name" value="Cytochrome P450"/>
    <property type="match status" value="1"/>
</dbReference>
<dbReference type="InterPro" id="IPR002401">
    <property type="entry name" value="Cyt_P450_E_grp-I"/>
</dbReference>
<comment type="caution">
    <text evidence="5">The sequence shown here is derived from an EMBL/GenBank/DDBJ whole genome shotgun (WGS) entry which is preliminary data.</text>
</comment>
<comment type="cofactor">
    <cofactor evidence="1">
        <name>heme</name>
        <dbReference type="ChEBI" id="CHEBI:30413"/>
    </cofactor>
</comment>
<sequence length="161" mass="18746">MHSNKHPILYLCPITRLKEHEEKDIGMHNAFLRFFKCLTCVQFAEKYGNIFSLRLFGGRIVIINGYKLVKEALVQQGENFVDRPYIPLFEDLVGNKGLVSSSGYRWKQQRKFALHTLRNFGLGKKTLELSIQQECLYLTEAFSDLQGKKRKTCFVFRTSFA</sequence>
<reference evidence="5 6" key="1">
    <citation type="submission" date="2021-06" db="EMBL/GenBank/DDBJ databases">
        <authorList>
            <person name="Palmer J.M."/>
        </authorList>
    </citation>
    <scope>NUCLEOTIDE SEQUENCE [LARGE SCALE GENOMIC DNA]</scope>
    <source>
        <strain evidence="6">if_2019</strain>
        <tissue evidence="5">Muscle</tissue>
    </source>
</reference>
<evidence type="ECO:0000256" key="4">
    <source>
        <dbReference type="ARBA" id="ARBA00023004"/>
    </source>
</evidence>
<dbReference type="Pfam" id="PF00067">
    <property type="entry name" value="p450"/>
    <property type="match status" value="1"/>
</dbReference>
<name>A0ABV0V9K0_9TELE</name>
<dbReference type="InterPro" id="IPR001128">
    <property type="entry name" value="Cyt_P450"/>
</dbReference>
<keyword evidence="6" id="KW-1185">Reference proteome</keyword>
<comment type="similarity">
    <text evidence="2">Belongs to the cytochrome P450 family.</text>
</comment>
<keyword evidence="4" id="KW-0408">Iron</keyword>
<accession>A0ABV0V9K0</accession>
<evidence type="ECO:0000256" key="2">
    <source>
        <dbReference type="ARBA" id="ARBA00010617"/>
    </source>
</evidence>
<evidence type="ECO:0000256" key="3">
    <source>
        <dbReference type="ARBA" id="ARBA00022723"/>
    </source>
</evidence>
<dbReference type="SUPFAM" id="SSF48264">
    <property type="entry name" value="Cytochrome P450"/>
    <property type="match status" value="1"/>
</dbReference>